<evidence type="ECO:0000313" key="2">
    <source>
        <dbReference type="Proteomes" id="UP000657918"/>
    </source>
</evidence>
<reference evidence="1 2" key="1">
    <citation type="submission" date="2020-10" db="EMBL/GenBank/DDBJ databases">
        <title>Plant Genome Project.</title>
        <authorList>
            <person name="Zhang R.-G."/>
        </authorList>
    </citation>
    <scope>NUCLEOTIDE SEQUENCE [LARGE SCALE GENOMIC DNA]</scope>
    <source>
        <strain evidence="1">FAFU-HL-1</strain>
        <tissue evidence="1">Leaf</tissue>
    </source>
</reference>
<dbReference type="EMBL" id="JADGMS010000007">
    <property type="protein sequence ID" value="KAF9678370.1"/>
    <property type="molecule type" value="Genomic_DNA"/>
</dbReference>
<proteinExistence type="predicted"/>
<gene>
    <name evidence="1" type="ORF">SADUNF_Sadunf07G0028000</name>
</gene>
<organism evidence="1 2">
    <name type="scientific">Salix dunnii</name>
    <dbReference type="NCBI Taxonomy" id="1413687"/>
    <lineage>
        <taxon>Eukaryota</taxon>
        <taxon>Viridiplantae</taxon>
        <taxon>Streptophyta</taxon>
        <taxon>Embryophyta</taxon>
        <taxon>Tracheophyta</taxon>
        <taxon>Spermatophyta</taxon>
        <taxon>Magnoliopsida</taxon>
        <taxon>eudicotyledons</taxon>
        <taxon>Gunneridae</taxon>
        <taxon>Pentapetalae</taxon>
        <taxon>rosids</taxon>
        <taxon>fabids</taxon>
        <taxon>Malpighiales</taxon>
        <taxon>Salicaceae</taxon>
        <taxon>Saliceae</taxon>
        <taxon>Salix</taxon>
    </lineage>
</organism>
<protein>
    <submittedName>
        <fullName evidence="1">Uncharacterized protein</fullName>
    </submittedName>
</protein>
<accession>A0A835K134</accession>
<name>A0A835K134_9ROSI</name>
<dbReference type="AlphaFoldDB" id="A0A835K134"/>
<comment type="caution">
    <text evidence="1">The sequence shown here is derived from an EMBL/GenBank/DDBJ whole genome shotgun (WGS) entry which is preliminary data.</text>
</comment>
<sequence length="153" mass="16975">MAVFMEIIEDLAVHAGEYHDDIIATRRVVLNRILENAVQCVKKSPTSTTCLTLIPQTVATSLTPSTHIVGLFPLATPLVVLLATQILPPPLTILTHKLPHPPYLQNSPLVLWLLVPRPRAISRSSIKVEYWAIAVTIVELAWIQSLLHELSLK</sequence>
<evidence type="ECO:0000313" key="1">
    <source>
        <dbReference type="EMBL" id="KAF9678370.1"/>
    </source>
</evidence>
<dbReference type="Proteomes" id="UP000657918">
    <property type="component" value="Unassembled WGS sequence"/>
</dbReference>
<keyword evidence="2" id="KW-1185">Reference proteome</keyword>